<sequence>MFHHKHPYPPFIPENATKLIAGTLPPPRFTTGELKEGDVDFCYGSRDGLLWKVIDEVFELDLKYETTAEAIRQREDFLIKNNIGICDTVESCRREKIDASDLGMQEVELRDLIKVLRKHPTIKTLLFTGGNSKNGPEFFFRKLLKLYDLKLKVIANDVPRVHQFVLDGRLINTVSLTAPSGSANRAIGSMQLYKELKKQNPEFNTIDFRVLQYRQFLEED</sequence>
<dbReference type="EMBL" id="BMXB01000020">
    <property type="protein sequence ID" value="GHA49050.1"/>
    <property type="molecule type" value="Genomic_DNA"/>
</dbReference>
<evidence type="ECO:0000313" key="1">
    <source>
        <dbReference type="EMBL" id="GHA49050.1"/>
    </source>
</evidence>
<dbReference type="InterPro" id="IPR036895">
    <property type="entry name" value="Uracil-DNA_glycosylase-like_sf"/>
</dbReference>
<accession>A0A918SJU1</accession>
<reference evidence="1" key="1">
    <citation type="journal article" date="2014" name="Int. J. Syst. Evol. Microbiol.">
        <title>Complete genome sequence of Corynebacterium casei LMG S-19264T (=DSM 44701T), isolated from a smear-ripened cheese.</title>
        <authorList>
            <consortium name="US DOE Joint Genome Institute (JGI-PGF)"/>
            <person name="Walter F."/>
            <person name="Albersmeier A."/>
            <person name="Kalinowski J."/>
            <person name="Ruckert C."/>
        </authorList>
    </citation>
    <scope>NUCLEOTIDE SEQUENCE</scope>
    <source>
        <strain evidence="1">KCTC 12719</strain>
    </source>
</reference>
<name>A0A918SJU1_9FLAO</name>
<proteinExistence type="predicted"/>
<dbReference type="RefSeq" id="WP_189606011.1">
    <property type="nucleotide sequence ID" value="NZ_BMXB01000020.1"/>
</dbReference>
<comment type="caution">
    <text evidence="1">The sequence shown here is derived from an EMBL/GenBank/DDBJ whole genome shotgun (WGS) entry which is preliminary data.</text>
</comment>
<organism evidence="1 2">
    <name type="scientific">Salinimicrobium marinum</name>
    <dbReference type="NCBI Taxonomy" id="680283"/>
    <lineage>
        <taxon>Bacteria</taxon>
        <taxon>Pseudomonadati</taxon>
        <taxon>Bacteroidota</taxon>
        <taxon>Flavobacteriia</taxon>
        <taxon>Flavobacteriales</taxon>
        <taxon>Flavobacteriaceae</taxon>
        <taxon>Salinimicrobium</taxon>
    </lineage>
</organism>
<reference evidence="1" key="2">
    <citation type="submission" date="2020-09" db="EMBL/GenBank/DDBJ databases">
        <authorList>
            <person name="Sun Q."/>
            <person name="Kim S."/>
        </authorList>
    </citation>
    <scope>NUCLEOTIDE SEQUENCE</scope>
    <source>
        <strain evidence="1">KCTC 12719</strain>
    </source>
</reference>
<keyword evidence="2" id="KW-1185">Reference proteome</keyword>
<dbReference type="AlphaFoldDB" id="A0A918SJU1"/>
<gene>
    <name evidence="1" type="ORF">GCM10007103_32390</name>
</gene>
<dbReference type="Proteomes" id="UP000610456">
    <property type="component" value="Unassembled WGS sequence"/>
</dbReference>
<evidence type="ECO:0000313" key="2">
    <source>
        <dbReference type="Proteomes" id="UP000610456"/>
    </source>
</evidence>
<dbReference type="Gene3D" id="3.40.470.10">
    <property type="entry name" value="Uracil-DNA glycosylase-like domain"/>
    <property type="match status" value="1"/>
</dbReference>
<protein>
    <recommendedName>
        <fullName evidence="3">G/U mismatch-specific uracil-DNA glycosylase</fullName>
    </recommendedName>
</protein>
<evidence type="ECO:0008006" key="3">
    <source>
        <dbReference type="Google" id="ProtNLM"/>
    </source>
</evidence>
<dbReference type="SUPFAM" id="SSF52141">
    <property type="entry name" value="Uracil-DNA glycosylase-like"/>
    <property type="match status" value="1"/>
</dbReference>